<reference evidence="2" key="2">
    <citation type="submission" date="2019-01" db="EMBL/GenBank/DDBJ databases">
        <title>Genome sequence of Desulfonema ishimotonii strain Tokyo 01.</title>
        <authorList>
            <person name="Fukui M."/>
        </authorList>
    </citation>
    <scope>NUCLEOTIDE SEQUENCE [LARGE SCALE GENOMIC DNA]</scope>
    <source>
        <strain evidence="2">Tokyo 01</strain>
    </source>
</reference>
<dbReference type="Proteomes" id="UP000288096">
    <property type="component" value="Unassembled WGS sequence"/>
</dbReference>
<evidence type="ECO:0000313" key="1">
    <source>
        <dbReference type="EMBL" id="GBC63376.1"/>
    </source>
</evidence>
<sequence>MATSKIEWTESTWNPVTGCTKISAGCANCYAERMAKRLKMMGQPNYANGFQVTLHEHVLKYPLRWKKPKIIFVNSMSDLFHEQVPDSFIFKTFNVMKAAYWHQFQILTKRSSRLIELASKLDWTKNIWIGVSVENESVKYRIDDLRFIPAHIRFLSLEPLLGPLFSLNLTNIDWVIVGGESGPKARPMKEKWVTEIKKQCIEQNVPFFFKQWGGVNKKRAGRLLEGRIWDDMPEKHIDIEKETNQNRLLNLSCLRI</sequence>
<gene>
    <name evidence="1" type="ORF">DENIS_4370</name>
</gene>
<dbReference type="InterPro" id="IPR011101">
    <property type="entry name" value="DUF5131"/>
</dbReference>
<comment type="caution">
    <text evidence="1">The sequence shown here is derived from an EMBL/GenBank/DDBJ whole genome shotgun (WGS) entry which is preliminary data.</text>
</comment>
<dbReference type="RefSeq" id="WP_124330449.1">
    <property type="nucleotide sequence ID" value="NZ_BEXT01000001.1"/>
</dbReference>
<keyword evidence="2" id="KW-1185">Reference proteome</keyword>
<dbReference type="OrthoDB" id="9787478at2"/>
<proteinExistence type="predicted"/>
<accession>A0A401G2D7</accession>
<protein>
    <submittedName>
        <fullName evidence="1">Phage Gp37/Gp68 family protein</fullName>
    </submittedName>
</protein>
<organism evidence="1 2">
    <name type="scientific">Desulfonema ishimotonii</name>
    <dbReference type="NCBI Taxonomy" id="45657"/>
    <lineage>
        <taxon>Bacteria</taxon>
        <taxon>Pseudomonadati</taxon>
        <taxon>Thermodesulfobacteriota</taxon>
        <taxon>Desulfobacteria</taxon>
        <taxon>Desulfobacterales</taxon>
        <taxon>Desulfococcaceae</taxon>
        <taxon>Desulfonema</taxon>
    </lineage>
</organism>
<reference evidence="2" key="1">
    <citation type="submission" date="2017-11" db="EMBL/GenBank/DDBJ databases">
        <authorList>
            <person name="Watanabe M."/>
            <person name="Kojima H."/>
        </authorList>
    </citation>
    <scope>NUCLEOTIDE SEQUENCE [LARGE SCALE GENOMIC DNA]</scope>
    <source>
        <strain evidence="2">Tokyo 01</strain>
    </source>
</reference>
<dbReference type="EMBL" id="BEXT01000001">
    <property type="protein sequence ID" value="GBC63376.1"/>
    <property type="molecule type" value="Genomic_DNA"/>
</dbReference>
<evidence type="ECO:0000313" key="2">
    <source>
        <dbReference type="Proteomes" id="UP000288096"/>
    </source>
</evidence>
<dbReference type="Pfam" id="PF07505">
    <property type="entry name" value="DUF5131"/>
    <property type="match status" value="1"/>
</dbReference>
<name>A0A401G2D7_9BACT</name>
<dbReference type="AlphaFoldDB" id="A0A401G2D7"/>